<dbReference type="CDD" id="cd03177">
    <property type="entry name" value="GST_C_Delta_Epsilon"/>
    <property type="match status" value="1"/>
</dbReference>
<dbReference type="GO" id="GO:0006749">
    <property type="term" value="P:glutathione metabolic process"/>
    <property type="evidence" value="ECO:0007669"/>
    <property type="project" value="TreeGrafter"/>
</dbReference>
<dbReference type="Pfam" id="PF13409">
    <property type="entry name" value="GST_N_2"/>
    <property type="match status" value="1"/>
</dbReference>
<evidence type="ECO:0000259" key="1">
    <source>
        <dbReference type="PROSITE" id="PS50404"/>
    </source>
</evidence>
<proteinExistence type="predicted"/>
<dbReference type="InterPro" id="IPR040079">
    <property type="entry name" value="Glutathione_S-Trfase"/>
</dbReference>
<gene>
    <name evidence="3" type="ORF">Zmor_008102</name>
</gene>
<dbReference type="Gene3D" id="3.40.30.10">
    <property type="entry name" value="Glutaredoxin"/>
    <property type="match status" value="1"/>
</dbReference>
<dbReference type="SFLD" id="SFLDG01153">
    <property type="entry name" value="Main.4:_Theta-like"/>
    <property type="match status" value="1"/>
</dbReference>
<comment type="caution">
    <text evidence="3">The sequence shown here is derived from an EMBL/GenBank/DDBJ whole genome shotgun (WGS) entry which is preliminary data.</text>
</comment>
<dbReference type="InterPro" id="IPR036282">
    <property type="entry name" value="Glutathione-S-Trfase_C_sf"/>
</dbReference>
<dbReference type="Proteomes" id="UP001168821">
    <property type="component" value="Unassembled WGS sequence"/>
</dbReference>
<organism evidence="3 4">
    <name type="scientific">Zophobas morio</name>
    <dbReference type="NCBI Taxonomy" id="2755281"/>
    <lineage>
        <taxon>Eukaryota</taxon>
        <taxon>Metazoa</taxon>
        <taxon>Ecdysozoa</taxon>
        <taxon>Arthropoda</taxon>
        <taxon>Hexapoda</taxon>
        <taxon>Insecta</taxon>
        <taxon>Pterygota</taxon>
        <taxon>Neoptera</taxon>
        <taxon>Endopterygota</taxon>
        <taxon>Coleoptera</taxon>
        <taxon>Polyphaga</taxon>
        <taxon>Cucujiformia</taxon>
        <taxon>Tenebrionidae</taxon>
        <taxon>Zophobas</taxon>
    </lineage>
</organism>
<dbReference type="EMBL" id="JALNTZ010000002">
    <property type="protein sequence ID" value="KAJ3663882.1"/>
    <property type="molecule type" value="Genomic_DNA"/>
</dbReference>
<dbReference type="Gene3D" id="1.20.1050.10">
    <property type="match status" value="1"/>
</dbReference>
<dbReference type="InterPro" id="IPR004045">
    <property type="entry name" value="Glutathione_S-Trfase_N"/>
</dbReference>
<sequence>MAPRVYVTIVSPSVRATLLTTHALGINIEMEEIDLSNKEQFKPSFVKINPQHTVPTLEDDDDFVVWDSHVINGYLVDKYGGIDDSLYPTDMQERAKVNQKLHFDTEFATLSNRIVKSILWGGKKSAPQDQVDEIIERYDFLEKFLASGPYVALGHLTIADFSLIATVTTIELIVPLDPKKYPKIAAWIKKIQALPYYAANKNGLDKVRNLLAAALEA</sequence>
<dbReference type="FunFam" id="1.20.1050.10:FF:000007">
    <property type="entry name" value="Glutathione S-transferase 1-1"/>
    <property type="match status" value="1"/>
</dbReference>
<accession>A0AA38J1T1</accession>
<dbReference type="GO" id="GO:0004364">
    <property type="term" value="F:glutathione transferase activity"/>
    <property type="evidence" value="ECO:0007669"/>
    <property type="project" value="TreeGrafter"/>
</dbReference>
<dbReference type="AlphaFoldDB" id="A0AA38J1T1"/>
<dbReference type="SUPFAM" id="SSF52833">
    <property type="entry name" value="Thioredoxin-like"/>
    <property type="match status" value="1"/>
</dbReference>
<dbReference type="InterPro" id="IPR010987">
    <property type="entry name" value="Glutathione-S-Trfase_C-like"/>
</dbReference>
<evidence type="ECO:0000313" key="3">
    <source>
        <dbReference type="EMBL" id="KAJ3663882.1"/>
    </source>
</evidence>
<dbReference type="InterPro" id="IPR036249">
    <property type="entry name" value="Thioredoxin-like_sf"/>
</dbReference>
<protein>
    <submittedName>
        <fullName evidence="3">Uncharacterized protein</fullName>
    </submittedName>
</protein>
<dbReference type="FunFam" id="3.40.30.10:FF:000679">
    <property type="entry name" value="Glutathione S-transferase D7-like Protein"/>
    <property type="match status" value="1"/>
</dbReference>
<dbReference type="SFLD" id="SFLDG00358">
    <property type="entry name" value="Main_(cytGST)"/>
    <property type="match status" value="1"/>
</dbReference>
<keyword evidence="4" id="KW-1185">Reference proteome</keyword>
<dbReference type="SUPFAM" id="SSF47616">
    <property type="entry name" value="GST C-terminal domain-like"/>
    <property type="match status" value="1"/>
</dbReference>
<feature type="domain" description="GST C-terminal" evidence="2">
    <location>
        <begin position="90"/>
        <end position="210"/>
    </location>
</feature>
<dbReference type="PROSITE" id="PS50404">
    <property type="entry name" value="GST_NTER"/>
    <property type="match status" value="1"/>
</dbReference>
<dbReference type="SFLD" id="SFLDS00019">
    <property type="entry name" value="Glutathione_Transferase_(cytos"/>
    <property type="match status" value="1"/>
</dbReference>
<dbReference type="InterPro" id="IPR004046">
    <property type="entry name" value="GST_C"/>
</dbReference>
<dbReference type="Pfam" id="PF14497">
    <property type="entry name" value="GST_C_3"/>
    <property type="match status" value="1"/>
</dbReference>
<evidence type="ECO:0000259" key="2">
    <source>
        <dbReference type="PROSITE" id="PS50405"/>
    </source>
</evidence>
<feature type="domain" description="GST N-terminal" evidence="1">
    <location>
        <begin position="1"/>
        <end position="83"/>
    </location>
</feature>
<evidence type="ECO:0000313" key="4">
    <source>
        <dbReference type="Proteomes" id="UP001168821"/>
    </source>
</evidence>
<dbReference type="PANTHER" id="PTHR43969">
    <property type="entry name" value="GLUTATHIONE S TRANSFERASE D10, ISOFORM A-RELATED"/>
    <property type="match status" value="1"/>
</dbReference>
<name>A0AA38J1T1_9CUCU</name>
<dbReference type="PANTHER" id="PTHR43969:SF4">
    <property type="entry name" value="FI01423P-RELATED"/>
    <property type="match status" value="1"/>
</dbReference>
<dbReference type="PROSITE" id="PS50405">
    <property type="entry name" value="GST_CTER"/>
    <property type="match status" value="1"/>
</dbReference>
<reference evidence="3" key="1">
    <citation type="journal article" date="2023" name="G3 (Bethesda)">
        <title>Whole genome assemblies of Zophobas morio and Tenebrio molitor.</title>
        <authorList>
            <person name="Kaur S."/>
            <person name="Stinson S.A."/>
            <person name="diCenzo G.C."/>
        </authorList>
    </citation>
    <scope>NUCLEOTIDE SEQUENCE</scope>
    <source>
        <strain evidence="3">QUZm001</strain>
    </source>
</reference>